<accession>A0ABW3M2Q8</accession>
<evidence type="ECO:0000313" key="5">
    <source>
        <dbReference type="Proteomes" id="UP001597045"/>
    </source>
</evidence>
<dbReference type="EMBL" id="JBHTIS010000047">
    <property type="protein sequence ID" value="MFD1044398.1"/>
    <property type="molecule type" value="Genomic_DNA"/>
</dbReference>
<reference evidence="5" key="1">
    <citation type="journal article" date="2019" name="Int. J. Syst. Evol. Microbiol.">
        <title>The Global Catalogue of Microorganisms (GCM) 10K type strain sequencing project: providing services to taxonomists for standard genome sequencing and annotation.</title>
        <authorList>
            <consortium name="The Broad Institute Genomics Platform"/>
            <consortium name="The Broad Institute Genome Sequencing Center for Infectious Disease"/>
            <person name="Wu L."/>
            <person name="Ma J."/>
        </authorList>
    </citation>
    <scope>NUCLEOTIDE SEQUENCE [LARGE SCALE GENOMIC DNA]</scope>
    <source>
        <strain evidence="5">JCM 31486</strain>
    </source>
</reference>
<evidence type="ECO:0000256" key="1">
    <source>
        <dbReference type="ARBA" id="ARBA00023002"/>
    </source>
</evidence>
<feature type="domain" description="GFO/IDH/MocA-like oxidoreductase" evidence="3">
    <location>
        <begin position="130"/>
        <end position="264"/>
    </location>
</feature>
<comment type="caution">
    <text evidence="4">The sequence shown here is derived from an EMBL/GenBank/DDBJ whole genome shotgun (WGS) entry which is preliminary data.</text>
</comment>
<evidence type="ECO:0000259" key="2">
    <source>
        <dbReference type="Pfam" id="PF01408"/>
    </source>
</evidence>
<dbReference type="Pfam" id="PF01408">
    <property type="entry name" value="GFO_IDH_MocA"/>
    <property type="match status" value="1"/>
</dbReference>
<dbReference type="Gene3D" id="3.40.50.720">
    <property type="entry name" value="NAD(P)-binding Rossmann-like Domain"/>
    <property type="match status" value="1"/>
</dbReference>
<dbReference type="InterPro" id="IPR036291">
    <property type="entry name" value="NAD(P)-bd_dom_sf"/>
</dbReference>
<dbReference type="PANTHER" id="PTHR43818:SF11">
    <property type="entry name" value="BCDNA.GH03377"/>
    <property type="match status" value="1"/>
</dbReference>
<dbReference type="SUPFAM" id="SSF51735">
    <property type="entry name" value="NAD(P)-binding Rossmann-fold domains"/>
    <property type="match status" value="1"/>
</dbReference>
<gene>
    <name evidence="4" type="ORF">ACFQ1S_01710</name>
</gene>
<keyword evidence="1" id="KW-0560">Oxidoreductase</keyword>
<dbReference type="Proteomes" id="UP001597045">
    <property type="component" value="Unassembled WGS sequence"/>
</dbReference>
<keyword evidence="5" id="KW-1185">Reference proteome</keyword>
<dbReference type="InterPro" id="IPR055170">
    <property type="entry name" value="GFO_IDH_MocA-like_dom"/>
</dbReference>
<proteinExistence type="predicted"/>
<sequence length="359" mass="37565">MSLLWGRSSRLAGGGSWLRWTLVGLTEVDVVAVADLLPERAEAVAEQYRGVRGVSVDDLLDATDVDLVLNLTIPAAHGEVALAALGAGKHVYGEKPLAATTAEAREVLTLAEQKGLRVGCAPDTVLGTGVQTARAVVDSGGIGTPFAASAFMTTPGHERWHPDPEFYYRPGGGPLMDMGPYYLSALVTLLGPVARVVGMSSAPRATRTVGSGPRAGTRFPVDVATHVSGVLEHEGGALSTVVMSFDVWAAELPRIEVYGTEGTVSVPDPNGFDGPVRLYREPEWVDVVASAGYRETGRGCGVVDMARAVTAGRGHRANGEVAYHVLDVMESLLAAAAERTSVDVRSRCSRPDGVPLGGV</sequence>
<name>A0ABW3M2Q8_9PSEU</name>
<evidence type="ECO:0000313" key="4">
    <source>
        <dbReference type="EMBL" id="MFD1044398.1"/>
    </source>
</evidence>
<dbReference type="InterPro" id="IPR050463">
    <property type="entry name" value="Gfo/Idh/MocA_oxidrdct_glycsds"/>
</dbReference>
<evidence type="ECO:0000259" key="3">
    <source>
        <dbReference type="Pfam" id="PF22725"/>
    </source>
</evidence>
<dbReference type="Gene3D" id="3.30.360.10">
    <property type="entry name" value="Dihydrodipicolinate Reductase, domain 2"/>
    <property type="match status" value="1"/>
</dbReference>
<dbReference type="PANTHER" id="PTHR43818">
    <property type="entry name" value="BCDNA.GH03377"/>
    <property type="match status" value="1"/>
</dbReference>
<dbReference type="SUPFAM" id="SSF55347">
    <property type="entry name" value="Glyceraldehyde-3-phosphate dehydrogenase-like, C-terminal domain"/>
    <property type="match status" value="1"/>
</dbReference>
<feature type="domain" description="Gfo/Idh/MocA-like oxidoreductase N-terminal" evidence="2">
    <location>
        <begin position="28"/>
        <end position="119"/>
    </location>
</feature>
<organism evidence="4 5">
    <name type="scientific">Kibdelosporangium lantanae</name>
    <dbReference type="NCBI Taxonomy" id="1497396"/>
    <lineage>
        <taxon>Bacteria</taxon>
        <taxon>Bacillati</taxon>
        <taxon>Actinomycetota</taxon>
        <taxon>Actinomycetes</taxon>
        <taxon>Pseudonocardiales</taxon>
        <taxon>Pseudonocardiaceae</taxon>
        <taxon>Kibdelosporangium</taxon>
    </lineage>
</organism>
<protein>
    <submittedName>
        <fullName evidence="4">Gfo/Idh/MocA family protein</fullName>
    </submittedName>
</protein>
<dbReference type="Pfam" id="PF22725">
    <property type="entry name" value="GFO_IDH_MocA_C3"/>
    <property type="match status" value="1"/>
</dbReference>
<dbReference type="InterPro" id="IPR000683">
    <property type="entry name" value="Gfo/Idh/MocA-like_OxRdtase_N"/>
</dbReference>